<name>X0XPR9_9ZZZZ</name>
<gene>
    <name evidence="2" type="ORF">S01H1_70916</name>
</gene>
<proteinExistence type="predicted"/>
<accession>X0XPR9</accession>
<dbReference type="NCBIfam" id="TIGR02594">
    <property type="entry name" value="TIGR02594 family protein"/>
    <property type="match status" value="1"/>
</dbReference>
<dbReference type="InterPro" id="IPR038765">
    <property type="entry name" value="Papain-like_cys_pep_sf"/>
</dbReference>
<evidence type="ECO:0000313" key="2">
    <source>
        <dbReference type="EMBL" id="GAG37317.1"/>
    </source>
</evidence>
<sequence length="145" mass="15906">MRHPTPIELLGHAATYLGTREIAGKKHNPTIVTMLRHVGIRWGGDETPWCAAFVNWVLNDAGVDGTSSAMARSFSRWGDSVPLAKALPGDVAVLWRKDPKSSSGHVGFIQSVTDRHVTLLGGNQGNRVSSKRYPLRRLLGVRRQT</sequence>
<evidence type="ECO:0000259" key="1">
    <source>
        <dbReference type="Pfam" id="PF05257"/>
    </source>
</evidence>
<protein>
    <recommendedName>
        <fullName evidence="1">Peptidase C51 domain-containing protein</fullName>
    </recommendedName>
</protein>
<dbReference type="SUPFAM" id="SSF54001">
    <property type="entry name" value="Cysteine proteinases"/>
    <property type="match status" value="1"/>
</dbReference>
<organism evidence="2">
    <name type="scientific">marine sediment metagenome</name>
    <dbReference type="NCBI Taxonomy" id="412755"/>
    <lineage>
        <taxon>unclassified sequences</taxon>
        <taxon>metagenomes</taxon>
        <taxon>ecological metagenomes</taxon>
    </lineage>
</organism>
<dbReference type="Pfam" id="PF05257">
    <property type="entry name" value="CHAP"/>
    <property type="match status" value="1"/>
</dbReference>
<dbReference type="AlphaFoldDB" id="X0XPR9"/>
<dbReference type="InterPro" id="IPR013423">
    <property type="entry name" value="CHP02594"/>
</dbReference>
<reference evidence="2" key="1">
    <citation type="journal article" date="2014" name="Front. Microbiol.">
        <title>High frequency of phylogenetically diverse reductive dehalogenase-homologous genes in deep subseafloor sedimentary metagenomes.</title>
        <authorList>
            <person name="Kawai M."/>
            <person name="Futagami T."/>
            <person name="Toyoda A."/>
            <person name="Takaki Y."/>
            <person name="Nishi S."/>
            <person name="Hori S."/>
            <person name="Arai W."/>
            <person name="Tsubouchi T."/>
            <person name="Morono Y."/>
            <person name="Uchiyama I."/>
            <person name="Ito T."/>
            <person name="Fujiyama A."/>
            <person name="Inagaki F."/>
            <person name="Takami H."/>
        </authorList>
    </citation>
    <scope>NUCLEOTIDE SEQUENCE</scope>
    <source>
        <strain evidence="2">Expedition CK06-06</strain>
    </source>
</reference>
<dbReference type="Gene3D" id="3.90.1720.10">
    <property type="entry name" value="endopeptidase domain like (from Nostoc punctiforme)"/>
    <property type="match status" value="1"/>
</dbReference>
<comment type="caution">
    <text evidence="2">The sequence shown here is derived from an EMBL/GenBank/DDBJ whole genome shotgun (WGS) entry which is preliminary data.</text>
</comment>
<dbReference type="EMBL" id="BARS01047188">
    <property type="protein sequence ID" value="GAG37317.1"/>
    <property type="molecule type" value="Genomic_DNA"/>
</dbReference>
<dbReference type="InterPro" id="IPR007921">
    <property type="entry name" value="CHAP_dom"/>
</dbReference>
<feature type="domain" description="Peptidase C51" evidence="1">
    <location>
        <begin position="44"/>
        <end position="123"/>
    </location>
</feature>